<dbReference type="AlphaFoldDB" id="A0A3B3RJR5"/>
<evidence type="ECO:0000256" key="5">
    <source>
        <dbReference type="ARBA" id="ARBA00023136"/>
    </source>
</evidence>
<evidence type="ECO:0000313" key="12">
    <source>
        <dbReference type="Proteomes" id="UP000261540"/>
    </source>
</evidence>
<dbReference type="RefSeq" id="XP_023691880.1">
    <property type="nucleotide sequence ID" value="XM_023836112.2"/>
</dbReference>
<feature type="region of interest" description="Disordered" evidence="8">
    <location>
        <begin position="32"/>
        <end position="51"/>
    </location>
</feature>
<dbReference type="InterPro" id="IPR013783">
    <property type="entry name" value="Ig-like_fold"/>
</dbReference>
<organism evidence="11 12">
    <name type="scientific">Paramormyrops kingsleyae</name>
    <dbReference type="NCBI Taxonomy" id="1676925"/>
    <lineage>
        <taxon>Eukaryota</taxon>
        <taxon>Metazoa</taxon>
        <taxon>Chordata</taxon>
        <taxon>Craniata</taxon>
        <taxon>Vertebrata</taxon>
        <taxon>Euteleostomi</taxon>
        <taxon>Actinopterygii</taxon>
        <taxon>Neopterygii</taxon>
        <taxon>Teleostei</taxon>
        <taxon>Osteoglossocephala</taxon>
        <taxon>Osteoglossomorpha</taxon>
        <taxon>Osteoglossiformes</taxon>
        <taxon>Mormyridae</taxon>
        <taxon>Paramormyrops</taxon>
    </lineage>
</organism>
<dbReference type="STRING" id="1676925.ENSPKIP00000018070"/>
<proteinExistence type="predicted"/>
<dbReference type="Ensembl" id="ENSPKIT00000042596.1">
    <property type="protein sequence ID" value="ENSPKIP00000018070.1"/>
    <property type="gene ID" value="ENSPKIG00000003767.1"/>
</dbReference>
<evidence type="ECO:0000256" key="9">
    <source>
        <dbReference type="SAM" id="Phobius"/>
    </source>
</evidence>
<feature type="signal peptide" evidence="10">
    <location>
        <begin position="1"/>
        <end position="21"/>
    </location>
</feature>
<evidence type="ECO:0000256" key="1">
    <source>
        <dbReference type="ARBA" id="ARBA00004479"/>
    </source>
</evidence>
<evidence type="ECO:0000256" key="2">
    <source>
        <dbReference type="ARBA" id="ARBA00022692"/>
    </source>
</evidence>
<keyword evidence="5 9" id="KW-0472">Membrane</keyword>
<dbReference type="SUPFAM" id="SSF49265">
    <property type="entry name" value="Fibronectin type III"/>
    <property type="match status" value="2"/>
</dbReference>
<sequence>MPVPVIYLLFFCVDWHNYVNADQNTVIHSPDRSICTSEPHGNKLSSPSLSGEKIVDEGYDQHSITDVTEPENDEDENHEPENDEDVYGDYYEDEYYVSISGNEGNYEDYYEDKYNPRVTLYTDHNGTGNFVQFHETKISENENISMDKIYSNITLPRGLHRFLVKNVSCIVYNTHHLNCSLAVENVSKDAQYALTVHQGDSLLSCDSFMNNEARVVKCNGKIDHMPDFSIKINVTVANFRYVHCQDFEKVQIEKLNPPHNVNASFISGNLYIEWDLKTDVKKLICFNFQLQIKSRIEDVLRQMNHTIPNIDQTQSYKIQIRVTKTDSCRRNDIWSDWSEPVVVNPLKKPDALNVLMICGISLGIPMFLLAVLLLFRQPRLFNKLFPPVPSPSVKIQELLEKDDVIQEMQFRYLEEILKVEDYSD</sequence>
<keyword evidence="2 9" id="KW-0812">Transmembrane</keyword>
<evidence type="ECO:0000256" key="6">
    <source>
        <dbReference type="ARBA" id="ARBA00023170"/>
    </source>
</evidence>
<name>A0A3B3RJR5_9TELE</name>
<evidence type="ECO:0000256" key="3">
    <source>
        <dbReference type="ARBA" id="ARBA00022729"/>
    </source>
</evidence>
<evidence type="ECO:0000256" key="8">
    <source>
        <dbReference type="SAM" id="MobiDB-lite"/>
    </source>
</evidence>
<feature type="region of interest" description="Disordered" evidence="8">
    <location>
        <begin position="67"/>
        <end position="87"/>
    </location>
</feature>
<dbReference type="GO" id="GO:0009897">
    <property type="term" value="C:external side of plasma membrane"/>
    <property type="evidence" value="ECO:0007669"/>
    <property type="project" value="TreeGrafter"/>
</dbReference>
<dbReference type="GO" id="GO:0004896">
    <property type="term" value="F:cytokine receptor activity"/>
    <property type="evidence" value="ECO:0007669"/>
    <property type="project" value="TreeGrafter"/>
</dbReference>
<evidence type="ECO:0000256" key="10">
    <source>
        <dbReference type="SAM" id="SignalP"/>
    </source>
</evidence>
<feature type="compositionally biased region" description="Acidic residues" evidence="8">
    <location>
        <begin position="68"/>
        <end position="87"/>
    </location>
</feature>
<evidence type="ECO:0000256" key="4">
    <source>
        <dbReference type="ARBA" id="ARBA00022989"/>
    </source>
</evidence>
<feature type="chain" id="PRO_5017206638" evidence="10">
    <location>
        <begin position="22"/>
        <end position="424"/>
    </location>
</feature>
<reference evidence="11" key="2">
    <citation type="submission" date="2025-09" db="UniProtKB">
        <authorList>
            <consortium name="Ensembl"/>
        </authorList>
    </citation>
    <scope>IDENTIFICATION</scope>
</reference>
<keyword evidence="7" id="KW-0325">Glycoprotein</keyword>
<dbReference type="PANTHER" id="PTHR23037">
    <property type="entry name" value="CYTOKINE RECEPTOR"/>
    <property type="match status" value="1"/>
</dbReference>
<reference evidence="11" key="1">
    <citation type="submission" date="2025-08" db="UniProtKB">
        <authorList>
            <consortium name="Ensembl"/>
        </authorList>
    </citation>
    <scope>IDENTIFICATION</scope>
</reference>
<keyword evidence="4 9" id="KW-1133">Transmembrane helix</keyword>
<dbReference type="GeneID" id="111856281"/>
<keyword evidence="12" id="KW-1185">Reference proteome</keyword>
<evidence type="ECO:0000313" key="11">
    <source>
        <dbReference type="Ensembl" id="ENSPKIP00000018070.1"/>
    </source>
</evidence>
<keyword evidence="6" id="KW-0675">Receptor</keyword>
<feature type="transmembrane region" description="Helical" evidence="9">
    <location>
        <begin position="354"/>
        <end position="375"/>
    </location>
</feature>
<dbReference type="GeneTree" id="ENSGT00740000116835"/>
<dbReference type="InterPro" id="IPR036116">
    <property type="entry name" value="FN3_sf"/>
</dbReference>
<accession>A0A3B3RJR5</accession>
<keyword evidence="3 10" id="KW-0732">Signal</keyword>
<comment type="subcellular location">
    <subcellularLocation>
        <location evidence="1">Membrane</location>
        <topology evidence="1">Single-pass type I membrane protein</topology>
    </subcellularLocation>
</comment>
<evidence type="ECO:0000256" key="7">
    <source>
        <dbReference type="ARBA" id="ARBA00023180"/>
    </source>
</evidence>
<dbReference type="Proteomes" id="UP000261540">
    <property type="component" value="Unplaced"/>
</dbReference>
<dbReference type="Gene3D" id="2.60.40.10">
    <property type="entry name" value="Immunoglobulins"/>
    <property type="match status" value="2"/>
</dbReference>
<protein>
    <submittedName>
        <fullName evidence="11">Interleukin-5 receptor subunit alpha-like</fullName>
    </submittedName>
</protein>
<dbReference type="PANTHER" id="PTHR23037:SF46">
    <property type="entry name" value="INTERLEUKIN 5 RECEPTOR SUBUNIT ALPHA"/>
    <property type="match status" value="1"/>
</dbReference>